<evidence type="ECO:0000256" key="4">
    <source>
        <dbReference type="ARBA" id="ARBA00023235"/>
    </source>
</evidence>
<dbReference type="GO" id="GO:0048029">
    <property type="term" value="F:monosaccharide binding"/>
    <property type="evidence" value="ECO:0007669"/>
    <property type="project" value="InterPro"/>
</dbReference>
<sequence>MKKNGILNSRISGVVSELGHTDQIIICDSGLPIPYGVERIDLALKRGVPSFIETLETVLTEMQVEKAYIARELAVKSPEMHAKLKITLHQAEIITISHEQLKERSNNVKAIIRTGECTPYANVVLQAGVIF</sequence>
<evidence type="ECO:0000313" key="8">
    <source>
        <dbReference type="Proteomes" id="UP000535491"/>
    </source>
</evidence>
<dbReference type="UniPathway" id="UPA00916">
    <property type="reaction ID" value="UER00888"/>
</dbReference>
<feature type="active site" description="Proton donor" evidence="6">
    <location>
        <position position="20"/>
    </location>
</feature>
<dbReference type="PANTHER" id="PTHR37831">
    <property type="entry name" value="D-RIBOSE PYRANASE"/>
    <property type="match status" value="1"/>
</dbReference>
<organism evidence="7 8">
    <name type="scientific">Paenactinomyces guangxiensis</name>
    <dbReference type="NCBI Taxonomy" id="1490290"/>
    <lineage>
        <taxon>Bacteria</taxon>
        <taxon>Bacillati</taxon>
        <taxon>Bacillota</taxon>
        <taxon>Bacilli</taxon>
        <taxon>Bacillales</taxon>
        <taxon>Thermoactinomycetaceae</taxon>
        <taxon>Paenactinomyces</taxon>
    </lineage>
</organism>
<dbReference type="RefSeq" id="WP_181752995.1">
    <property type="nucleotide sequence ID" value="NZ_JACEIQ010000015.1"/>
</dbReference>
<dbReference type="NCBIfam" id="NF008761">
    <property type="entry name" value="PRK11797.1"/>
    <property type="match status" value="1"/>
</dbReference>
<protein>
    <recommendedName>
        <fullName evidence="2 6">D-ribose pyranase</fullName>
        <ecNumber evidence="2 6">5.4.99.62</ecNumber>
    </recommendedName>
</protein>
<dbReference type="InterPro" id="IPR023750">
    <property type="entry name" value="RbsD-like_sf"/>
</dbReference>
<evidence type="ECO:0000256" key="2">
    <source>
        <dbReference type="ARBA" id="ARBA00012862"/>
    </source>
</evidence>
<keyword evidence="5 6" id="KW-0119">Carbohydrate metabolism</keyword>
<dbReference type="GO" id="GO:0016872">
    <property type="term" value="F:intramolecular lyase activity"/>
    <property type="evidence" value="ECO:0007669"/>
    <property type="project" value="UniProtKB-UniRule"/>
</dbReference>
<accession>A0A7W2A9R7</accession>
<dbReference type="InterPro" id="IPR023064">
    <property type="entry name" value="D-ribose_pyranase"/>
</dbReference>
<evidence type="ECO:0000256" key="6">
    <source>
        <dbReference type="HAMAP-Rule" id="MF_01661"/>
    </source>
</evidence>
<comment type="catalytic activity">
    <reaction evidence="1 6">
        <text>beta-D-ribopyranose = beta-D-ribofuranose</text>
        <dbReference type="Rhea" id="RHEA:25432"/>
        <dbReference type="ChEBI" id="CHEBI:27476"/>
        <dbReference type="ChEBI" id="CHEBI:47002"/>
        <dbReference type="EC" id="5.4.99.62"/>
    </reaction>
</comment>
<dbReference type="GO" id="GO:0019303">
    <property type="term" value="P:D-ribose catabolic process"/>
    <property type="evidence" value="ECO:0007669"/>
    <property type="project" value="UniProtKB-UniRule"/>
</dbReference>
<keyword evidence="8" id="KW-1185">Reference proteome</keyword>
<dbReference type="Gene3D" id="3.40.1650.10">
    <property type="entry name" value="RbsD-like domain"/>
    <property type="match status" value="1"/>
</dbReference>
<gene>
    <name evidence="6 7" type="primary">rbsD</name>
    <name evidence="7" type="ORF">H1191_14420</name>
</gene>
<feature type="binding site" evidence="6">
    <location>
        <position position="98"/>
    </location>
    <ligand>
        <name>substrate</name>
    </ligand>
</feature>
<dbReference type="InterPro" id="IPR007721">
    <property type="entry name" value="RbsD_FucU"/>
</dbReference>
<evidence type="ECO:0000256" key="5">
    <source>
        <dbReference type="ARBA" id="ARBA00023277"/>
    </source>
</evidence>
<dbReference type="EMBL" id="JACEIQ010000015">
    <property type="protein sequence ID" value="MBA4495497.1"/>
    <property type="molecule type" value="Genomic_DNA"/>
</dbReference>
<dbReference type="PANTHER" id="PTHR37831:SF1">
    <property type="entry name" value="D-RIBOSE PYRANASE"/>
    <property type="match status" value="1"/>
</dbReference>
<dbReference type="FunFam" id="3.40.1650.10:FF:000004">
    <property type="entry name" value="D-ribose pyranase"/>
    <property type="match status" value="1"/>
</dbReference>
<comment type="similarity">
    <text evidence="6">Belongs to the RbsD / FucU family. RbsD subfamily.</text>
</comment>
<dbReference type="HAMAP" id="MF_01661">
    <property type="entry name" value="D_rib_pyranase"/>
    <property type="match status" value="1"/>
</dbReference>
<evidence type="ECO:0000256" key="3">
    <source>
        <dbReference type="ARBA" id="ARBA00022490"/>
    </source>
</evidence>
<comment type="function">
    <text evidence="6">Catalyzes the interconversion of beta-pyran and beta-furan forms of D-ribose.</text>
</comment>
<keyword evidence="3 6" id="KW-0963">Cytoplasm</keyword>
<dbReference type="GO" id="GO:0005829">
    <property type="term" value="C:cytosol"/>
    <property type="evidence" value="ECO:0007669"/>
    <property type="project" value="TreeGrafter"/>
</dbReference>
<dbReference type="Pfam" id="PF05025">
    <property type="entry name" value="RbsD_FucU"/>
    <property type="match status" value="1"/>
</dbReference>
<proteinExistence type="inferred from homology"/>
<reference evidence="7 8" key="1">
    <citation type="submission" date="2020-07" db="EMBL/GenBank/DDBJ databases">
        <authorList>
            <person name="Feng H."/>
        </authorList>
    </citation>
    <scope>NUCLEOTIDE SEQUENCE [LARGE SCALE GENOMIC DNA]</scope>
    <source>
        <strain evidence="8">s-10</strain>
    </source>
</reference>
<feature type="binding site" evidence="6">
    <location>
        <begin position="120"/>
        <end position="122"/>
    </location>
    <ligand>
        <name>substrate</name>
    </ligand>
</feature>
<dbReference type="GO" id="GO:0062193">
    <property type="term" value="F:D-ribose pyranase activity"/>
    <property type="evidence" value="ECO:0007669"/>
    <property type="project" value="UniProtKB-EC"/>
</dbReference>
<comment type="pathway">
    <text evidence="6">Carbohydrate metabolism; D-ribose degradation; D-ribose 5-phosphate from beta-D-ribopyranose: step 1/2.</text>
</comment>
<comment type="subcellular location">
    <subcellularLocation>
        <location evidence="6">Cytoplasm</location>
    </subcellularLocation>
</comment>
<name>A0A7W2A9R7_9BACL</name>
<evidence type="ECO:0000256" key="1">
    <source>
        <dbReference type="ARBA" id="ARBA00000223"/>
    </source>
</evidence>
<dbReference type="EC" id="5.4.99.62" evidence="2 6"/>
<dbReference type="AlphaFoldDB" id="A0A7W2A9R7"/>
<dbReference type="Proteomes" id="UP000535491">
    <property type="component" value="Unassembled WGS sequence"/>
</dbReference>
<comment type="caution">
    <text evidence="7">The sequence shown here is derived from an EMBL/GenBank/DDBJ whole genome shotgun (WGS) entry which is preliminary data.</text>
</comment>
<evidence type="ECO:0000313" key="7">
    <source>
        <dbReference type="EMBL" id="MBA4495497.1"/>
    </source>
</evidence>
<keyword evidence="4 6" id="KW-0413">Isomerase</keyword>
<comment type="subunit">
    <text evidence="6">Homodecamer.</text>
</comment>
<dbReference type="SUPFAM" id="SSF102546">
    <property type="entry name" value="RbsD-like"/>
    <property type="match status" value="1"/>
</dbReference>
<feature type="binding site" evidence="6">
    <location>
        <position position="28"/>
    </location>
    <ligand>
        <name>substrate</name>
    </ligand>
</feature>